<keyword evidence="2" id="KW-1185">Reference proteome</keyword>
<dbReference type="KEGG" id="mno:Mnod_4150"/>
<organism evidence="1 2">
    <name type="scientific">Methylobacterium nodulans (strain LMG 21967 / CNCM I-2342 / ORS 2060)</name>
    <dbReference type="NCBI Taxonomy" id="460265"/>
    <lineage>
        <taxon>Bacteria</taxon>
        <taxon>Pseudomonadati</taxon>
        <taxon>Pseudomonadota</taxon>
        <taxon>Alphaproteobacteria</taxon>
        <taxon>Hyphomicrobiales</taxon>
        <taxon>Methylobacteriaceae</taxon>
        <taxon>Methylobacterium</taxon>
    </lineage>
</organism>
<dbReference type="eggNOG" id="ENOG5030XTX">
    <property type="taxonomic scope" value="Bacteria"/>
</dbReference>
<reference evidence="1 2" key="1">
    <citation type="submission" date="2009-01" db="EMBL/GenBank/DDBJ databases">
        <title>Complete sequence of chromosome of Methylobacterium nodulans ORS 2060.</title>
        <authorList>
            <consortium name="US DOE Joint Genome Institute"/>
            <person name="Lucas S."/>
            <person name="Copeland A."/>
            <person name="Lapidus A."/>
            <person name="Glavina del Rio T."/>
            <person name="Dalin E."/>
            <person name="Tice H."/>
            <person name="Bruce D."/>
            <person name="Goodwin L."/>
            <person name="Pitluck S."/>
            <person name="Sims D."/>
            <person name="Brettin T."/>
            <person name="Detter J.C."/>
            <person name="Han C."/>
            <person name="Larimer F."/>
            <person name="Land M."/>
            <person name="Hauser L."/>
            <person name="Kyrpides N."/>
            <person name="Ivanova N."/>
            <person name="Marx C.J."/>
            <person name="Richardson P."/>
        </authorList>
    </citation>
    <scope>NUCLEOTIDE SEQUENCE [LARGE SCALE GENOMIC DNA]</scope>
    <source>
        <strain evidence="2">LMG 21967 / CNCM I-2342 / ORS 2060</strain>
    </source>
</reference>
<dbReference type="HOGENOM" id="CLU_3063369_0_0_5"/>
<name>B8IUX0_METNO</name>
<dbReference type="RefSeq" id="WP_015930677.1">
    <property type="nucleotide sequence ID" value="NC_011894.1"/>
</dbReference>
<evidence type="ECO:0000313" key="2">
    <source>
        <dbReference type="Proteomes" id="UP000008207"/>
    </source>
</evidence>
<dbReference type="EMBL" id="CP001349">
    <property type="protein sequence ID" value="ACL59028.1"/>
    <property type="molecule type" value="Genomic_DNA"/>
</dbReference>
<accession>B8IUX0</accession>
<sequence length="53" mass="5790">MSVRTCIILGCLTAALGLSLRLAVPVRPVDDAYRAIVRDVLAQRRALVEQGLR</sequence>
<protein>
    <submittedName>
        <fullName evidence="1">Uncharacterized protein</fullName>
    </submittedName>
</protein>
<proteinExistence type="predicted"/>
<dbReference type="AlphaFoldDB" id="B8IUX0"/>
<evidence type="ECO:0000313" key="1">
    <source>
        <dbReference type="EMBL" id="ACL59028.1"/>
    </source>
</evidence>
<dbReference type="Proteomes" id="UP000008207">
    <property type="component" value="Chromosome"/>
</dbReference>
<gene>
    <name evidence="1" type="ordered locus">Mnod_4150</name>
</gene>